<keyword evidence="2" id="KW-1185">Reference proteome</keyword>
<dbReference type="Proteomes" id="UP001154282">
    <property type="component" value="Unassembled WGS sequence"/>
</dbReference>
<evidence type="ECO:0000313" key="1">
    <source>
        <dbReference type="EMBL" id="CAI0402050.1"/>
    </source>
</evidence>
<protein>
    <submittedName>
        <fullName evidence="1">Uncharacterized protein</fullName>
    </submittedName>
</protein>
<reference evidence="1" key="1">
    <citation type="submission" date="2022-08" db="EMBL/GenBank/DDBJ databases">
        <authorList>
            <person name="Gutierrez-Valencia J."/>
        </authorList>
    </citation>
    <scope>NUCLEOTIDE SEQUENCE</scope>
</reference>
<accession>A0AAV0IWN8</accession>
<evidence type="ECO:0000313" key="2">
    <source>
        <dbReference type="Proteomes" id="UP001154282"/>
    </source>
</evidence>
<organism evidence="1 2">
    <name type="scientific">Linum tenue</name>
    <dbReference type="NCBI Taxonomy" id="586396"/>
    <lineage>
        <taxon>Eukaryota</taxon>
        <taxon>Viridiplantae</taxon>
        <taxon>Streptophyta</taxon>
        <taxon>Embryophyta</taxon>
        <taxon>Tracheophyta</taxon>
        <taxon>Spermatophyta</taxon>
        <taxon>Magnoliopsida</taxon>
        <taxon>eudicotyledons</taxon>
        <taxon>Gunneridae</taxon>
        <taxon>Pentapetalae</taxon>
        <taxon>rosids</taxon>
        <taxon>fabids</taxon>
        <taxon>Malpighiales</taxon>
        <taxon>Linaceae</taxon>
        <taxon>Linum</taxon>
    </lineage>
</organism>
<name>A0AAV0IWN8_9ROSI</name>
<dbReference type="EMBL" id="CAMGYJ010000004">
    <property type="protein sequence ID" value="CAI0402050.1"/>
    <property type="molecule type" value="Genomic_DNA"/>
</dbReference>
<dbReference type="AlphaFoldDB" id="A0AAV0IWN8"/>
<proteinExistence type="predicted"/>
<comment type="caution">
    <text evidence="1">The sequence shown here is derived from an EMBL/GenBank/DDBJ whole genome shotgun (WGS) entry which is preliminary data.</text>
</comment>
<sequence>MTIALRRLAFTTAPVGFP</sequence>
<gene>
    <name evidence="1" type="ORF">LITE_LOCUS11442</name>
</gene>